<protein>
    <submittedName>
        <fullName evidence="1">Uncharacterized protein</fullName>
    </submittedName>
</protein>
<reference evidence="1" key="2">
    <citation type="submission" date="2020-09" db="EMBL/GenBank/DDBJ databases">
        <authorList>
            <person name="Sun Q."/>
            <person name="Zhou Y."/>
        </authorList>
    </citation>
    <scope>NUCLEOTIDE SEQUENCE</scope>
    <source>
        <strain evidence="1">CGMCC 1.15762</strain>
    </source>
</reference>
<accession>A0A8J2ZNN8</accession>
<organism evidence="1 2">
    <name type="scientific">Salipiger pallidus</name>
    <dbReference type="NCBI Taxonomy" id="1775170"/>
    <lineage>
        <taxon>Bacteria</taxon>
        <taxon>Pseudomonadati</taxon>
        <taxon>Pseudomonadota</taxon>
        <taxon>Alphaproteobacteria</taxon>
        <taxon>Rhodobacterales</taxon>
        <taxon>Roseobacteraceae</taxon>
        <taxon>Salipiger</taxon>
    </lineage>
</organism>
<proteinExistence type="predicted"/>
<dbReference type="Proteomes" id="UP000617145">
    <property type="component" value="Unassembled WGS sequence"/>
</dbReference>
<dbReference type="AlphaFoldDB" id="A0A8J2ZNN8"/>
<name>A0A8J2ZNN8_9RHOB</name>
<comment type="caution">
    <text evidence="1">The sequence shown here is derived from an EMBL/GenBank/DDBJ whole genome shotgun (WGS) entry which is preliminary data.</text>
</comment>
<dbReference type="EMBL" id="BMJV01000011">
    <property type="protein sequence ID" value="GGG85658.1"/>
    <property type="molecule type" value="Genomic_DNA"/>
</dbReference>
<evidence type="ECO:0000313" key="1">
    <source>
        <dbReference type="EMBL" id="GGG85658.1"/>
    </source>
</evidence>
<keyword evidence="2" id="KW-1185">Reference proteome</keyword>
<gene>
    <name evidence="1" type="ORF">GCM10011415_39960</name>
</gene>
<evidence type="ECO:0000313" key="2">
    <source>
        <dbReference type="Proteomes" id="UP000617145"/>
    </source>
</evidence>
<sequence>MAAEGVEMFMKKMPLSERAGHLVFIGDGPCPGPERNGPVAARSGRLDVYREEFRGACQ</sequence>
<reference evidence="1" key="1">
    <citation type="journal article" date="2014" name="Int. J. Syst. Evol. Microbiol.">
        <title>Complete genome sequence of Corynebacterium casei LMG S-19264T (=DSM 44701T), isolated from a smear-ripened cheese.</title>
        <authorList>
            <consortium name="US DOE Joint Genome Institute (JGI-PGF)"/>
            <person name="Walter F."/>
            <person name="Albersmeier A."/>
            <person name="Kalinowski J."/>
            <person name="Ruckert C."/>
        </authorList>
    </citation>
    <scope>NUCLEOTIDE SEQUENCE</scope>
    <source>
        <strain evidence="1">CGMCC 1.15762</strain>
    </source>
</reference>